<organism evidence="2 3">
    <name type="scientific">Chitinophaga hostae</name>
    <dbReference type="NCBI Taxonomy" id="2831022"/>
    <lineage>
        <taxon>Bacteria</taxon>
        <taxon>Pseudomonadati</taxon>
        <taxon>Bacteroidota</taxon>
        <taxon>Chitinophagia</taxon>
        <taxon>Chitinophagales</taxon>
        <taxon>Chitinophagaceae</taxon>
        <taxon>Chitinophaga</taxon>
    </lineage>
</organism>
<evidence type="ECO:0000313" key="2">
    <source>
        <dbReference type="EMBL" id="MBS0027137.1"/>
    </source>
</evidence>
<evidence type="ECO:0008006" key="4">
    <source>
        <dbReference type="Google" id="ProtNLM"/>
    </source>
</evidence>
<sequence>MKQPKRYQRYSGMLLLAVLLPAKSLFAQKAHMDKSITVVTGCYNASQMEMAEELCLFDNHRFIYSMSYGALDQFTKGTWHQRHDTLYLDSDKPAPKFMVQASQDTTVAAGKMLLVFAFNYQHAPYLVFEFSEHPSPDSSLPLTETPNGIEALVDQPFYRHLKILHSMYDNTFFDYPLPAGVNKLVISPGKGLGRLQFTKEAFLVRKDILEDVNSKDHLFHFSGKPPEAALQYAMPDE</sequence>
<dbReference type="Proteomes" id="UP000676386">
    <property type="component" value="Unassembled WGS sequence"/>
</dbReference>
<dbReference type="EMBL" id="JAGTXB010000003">
    <property type="protein sequence ID" value="MBS0027137.1"/>
    <property type="molecule type" value="Genomic_DNA"/>
</dbReference>
<evidence type="ECO:0000313" key="3">
    <source>
        <dbReference type="Proteomes" id="UP000676386"/>
    </source>
</evidence>
<comment type="caution">
    <text evidence="2">The sequence shown here is derived from an EMBL/GenBank/DDBJ whole genome shotgun (WGS) entry which is preliminary data.</text>
</comment>
<reference evidence="2 3" key="1">
    <citation type="submission" date="2021-04" db="EMBL/GenBank/DDBJ databases">
        <title>Chitinophaga sp. nov., isolated from the rhizosphere soil.</title>
        <authorList>
            <person name="He S."/>
        </authorList>
    </citation>
    <scope>NUCLEOTIDE SEQUENCE [LARGE SCALE GENOMIC DNA]</scope>
    <source>
        <strain evidence="2 3">2R12</strain>
    </source>
</reference>
<proteinExistence type="predicted"/>
<keyword evidence="3" id="KW-1185">Reference proteome</keyword>
<accession>A0ABS5IXR8</accession>
<evidence type="ECO:0000256" key="1">
    <source>
        <dbReference type="SAM" id="SignalP"/>
    </source>
</evidence>
<protein>
    <recommendedName>
        <fullName evidence="4">DUF4105 domain-containing protein</fullName>
    </recommendedName>
</protein>
<gene>
    <name evidence="2" type="ORF">KE626_07445</name>
</gene>
<dbReference type="RefSeq" id="WP_211972247.1">
    <property type="nucleotide sequence ID" value="NZ_CBFHAM010000020.1"/>
</dbReference>
<feature type="chain" id="PRO_5047133315" description="DUF4105 domain-containing protein" evidence="1">
    <location>
        <begin position="28"/>
        <end position="237"/>
    </location>
</feature>
<keyword evidence="1" id="KW-0732">Signal</keyword>
<feature type="signal peptide" evidence="1">
    <location>
        <begin position="1"/>
        <end position="27"/>
    </location>
</feature>
<name>A0ABS5IXR8_9BACT</name>